<dbReference type="Pfam" id="PF03466">
    <property type="entry name" value="LysR_substrate"/>
    <property type="match status" value="1"/>
</dbReference>
<dbReference type="PANTHER" id="PTHR30537:SF5">
    <property type="entry name" value="HTH-TYPE TRANSCRIPTIONAL ACTIVATOR TTDR-RELATED"/>
    <property type="match status" value="1"/>
</dbReference>
<dbReference type="STRING" id="1424334.W822_08980"/>
<evidence type="ECO:0000256" key="2">
    <source>
        <dbReference type="ARBA" id="ARBA00023015"/>
    </source>
</evidence>
<dbReference type="InterPro" id="IPR000847">
    <property type="entry name" value="LysR_HTH_N"/>
</dbReference>
<gene>
    <name evidence="6" type="ORF">W822_08980</name>
</gene>
<evidence type="ECO:0000256" key="4">
    <source>
        <dbReference type="ARBA" id="ARBA00023163"/>
    </source>
</evidence>
<dbReference type="InterPro" id="IPR036388">
    <property type="entry name" value="WH-like_DNA-bd_sf"/>
</dbReference>
<dbReference type="CDD" id="cd08422">
    <property type="entry name" value="PBP2_CrgA_like"/>
    <property type="match status" value="1"/>
</dbReference>
<dbReference type="Pfam" id="PF00126">
    <property type="entry name" value="HTH_1"/>
    <property type="match status" value="1"/>
</dbReference>
<evidence type="ECO:0000313" key="7">
    <source>
        <dbReference type="Proteomes" id="UP000018733"/>
    </source>
</evidence>
<dbReference type="InterPro" id="IPR005119">
    <property type="entry name" value="LysR_subst-bd"/>
</dbReference>
<dbReference type="PATRIC" id="fig|1424334.3.peg.1802"/>
<dbReference type="AlphaFoldDB" id="V8QUB8"/>
<reference evidence="6 7" key="1">
    <citation type="journal article" date="2014" name="Genome Announc.">
        <title>Draft Genome Sequence of Advenella kashmirensis Strain W13003, a Polycyclic Aromatic Hydrocarbon-Degrading Bacterium.</title>
        <authorList>
            <person name="Wang X."/>
            <person name="Jin D."/>
            <person name="Zhou L."/>
            <person name="Wu L."/>
            <person name="An W."/>
            <person name="Zhao L."/>
        </authorList>
    </citation>
    <scope>NUCLEOTIDE SEQUENCE [LARGE SCALE GENOMIC DNA]</scope>
    <source>
        <strain evidence="6 7">W13003</strain>
    </source>
</reference>
<sequence length="299" mass="33472">MNRFDSLAVFTRVVELGSFAAAARDLDISPAMVGNHVRALESWFGAPLLLRTTRQQTLTDLGHEVTKRSADVLDSMLALDNLASRKSQLSGVLHISAPLGIGRHHIAPALRKFAALHENLQVDLQLSDKLEDMVRGGYDLAVRSGPLLGNEASLIARLLVRQKLFLVASPGYLSRNGAPKTIDDIRFHKTVRYSRHGRPRSWYLNYGGETIKLDPPTAFMVDSVETLCDAVCDDVGIGWLPEWLVNRYVQDGRLQRVLPRVPPYIVETFLIWPASKTIPLKVKMAGDYLMTEIERTMRF</sequence>
<evidence type="ECO:0000256" key="1">
    <source>
        <dbReference type="ARBA" id="ARBA00009437"/>
    </source>
</evidence>
<dbReference type="SUPFAM" id="SSF53850">
    <property type="entry name" value="Periplasmic binding protein-like II"/>
    <property type="match status" value="1"/>
</dbReference>
<dbReference type="PROSITE" id="PS50931">
    <property type="entry name" value="HTH_LYSR"/>
    <property type="match status" value="1"/>
</dbReference>
<dbReference type="Proteomes" id="UP000018733">
    <property type="component" value="Unassembled WGS sequence"/>
</dbReference>
<keyword evidence="3" id="KW-0238">DNA-binding</keyword>
<feature type="domain" description="HTH lysR-type" evidence="5">
    <location>
        <begin position="1"/>
        <end position="59"/>
    </location>
</feature>
<evidence type="ECO:0000313" key="6">
    <source>
        <dbReference type="EMBL" id="ETF02953.1"/>
    </source>
</evidence>
<dbReference type="SUPFAM" id="SSF46785">
    <property type="entry name" value="Winged helix' DNA-binding domain"/>
    <property type="match status" value="1"/>
</dbReference>
<dbReference type="InterPro" id="IPR036390">
    <property type="entry name" value="WH_DNA-bd_sf"/>
</dbReference>
<evidence type="ECO:0000259" key="5">
    <source>
        <dbReference type="PROSITE" id="PS50931"/>
    </source>
</evidence>
<comment type="caution">
    <text evidence="6">The sequence shown here is derived from an EMBL/GenBank/DDBJ whole genome shotgun (WGS) entry which is preliminary data.</text>
</comment>
<name>V8QUB8_9BURK</name>
<dbReference type="PANTHER" id="PTHR30537">
    <property type="entry name" value="HTH-TYPE TRANSCRIPTIONAL REGULATOR"/>
    <property type="match status" value="1"/>
</dbReference>
<dbReference type="Gene3D" id="3.40.190.290">
    <property type="match status" value="1"/>
</dbReference>
<organism evidence="6 7">
    <name type="scientific">Advenella kashmirensis W13003</name>
    <dbReference type="NCBI Taxonomy" id="1424334"/>
    <lineage>
        <taxon>Bacteria</taxon>
        <taxon>Pseudomonadati</taxon>
        <taxon>Pseudomonadota</taxon>
        <taxon>Betaproteobacteria</taxon>
        <taxon>Burkholderiales</taxon>
        <taxon>Alcaligenaceae</taxon>
    </lineage>
</organism>
<dbReference type="HOGENOM" id="CLU_039613_16_2_4"/>
<dbReference type="EMBL" id="AYXT01000009">
    <property type="protein sequence ID" value="ETF02953.1"/>
    <property type="molecule type" value="Genomic_DNA"/>
</dbReference>
<keyword evidence="2" id="KW-0805">Transcription regulation</keyword>
<dbReference type="Gene3D" id="1.10.10.10">
    <property type="entry name" value="Winged helix-like DNA-binding domain superfamily/Winged helix DNA-binding domain"/>
    <property type="match status" value="1"/>
</dbReference>
<dbReference type="RefSeq" id="WP_024004772.1">
    <property type="nucleotide sequence ID" value="NZ_KI650979.1"/>
</dbReference>
<evidence type="ECO:0000256" key="3">
    <source>
        <dbReference type="ARBA" id="ARBA00023125"/>
    </source>
</evidence>
<protein>
    <submittedName>
        <fullName evidence="6">LysR family transcriptional regulator</fullName>
    </submittedName>
</protein>
<keyword evidence="7" id="KW-1185">Reference proteome</keyword>
<dbReference type="GO" id="GO:0003677">
    <property type="term" value="F:DNA binding"/>
    <property type="evidence" value="ECO:0007669"/>
    <property type="project" value="UniProtKB-KW"/>
</dbReference>
<proteinExistence type="inferred from homology"/>
<accession>V8QUB8</accession>
<dbReference type="GO" id="GO:0003700">
    <property type="term" value="F:DNA-binding transcription factor activity"/>
    <property type="evidence" value="ECO:0007669"/>
    <property type="project" value="InterPro"/>
</dbReference>
<dbReference type="InterPro" id="IPR058163">
    <property type="entry name" value="LysR-type_TF_proteobact-type"/>
</dbReference>
<keyword evidence="4" id="KW-0804">Transcription</keyword>
<dbReference type="eggNOG" id="COG0583">
    <property type="taxonomic scope" value="Bacteria"/>
</dbReference>
<comment type="similarity">
    <text evidence="1">Belongs to the LysR transcriptional regulatory family.</text>
</comment>
<dbReference type="OrthoDB" id="8523827at2"/>